<name>A0A974I001_XENLA</name>
<dbReference type="Proteomes" id="UP000694892">
    <property type="component" value="Chromosome 1S"/>
</dbReference>
<protein>
    <submittedName>
        <fullName evidence="1">Uncharacterized protein</fullName>
    </submittedName>
</protein>
<dbReference type="EMBL" id="CM004467">
    <property type="protein sequence ID" value="OCT96604.1"/>
    <property type="molecule type" value="Genomic_DNA"/>
</dbReference>
<reference evidence="2" key="1">
    <citation type="journal article" date="2016" name="Nature">
        <title>Genome evolution in the allotetraploid frog Xenopus laevis.</title>
        <authorList>
            <person name="Session A.M."/>
            <person name="Uno Y."/>
            <person name="Kwon T."/>
            <person name="Chapman J.A."/>
            <person name="Toyoda A."/>
            <person name="Takahashi S."/>
            <person name="Fukui A."/>
            <person name="Hikosaka A."/>
            <person name="Suzuki A."/>
            <person name="Kondo M."/>
            <person name="van Heeringen S.J."/>
            <person name="Quigley I."/>
            <person name="Heinz S."/>
            <person name="Ogino H."/>
            <person name="Ochi H."/>
            <person name="Hellsten U."/>
            <person name="Lyons J.B."/>
            <person name="Simakov O."/>
            <person name="Putnam N."/>
            <person name="Stites J."/>
            <person name="Kuroki Y."/>
            <person name="Tanaka T."/>
            <person name="Michiue T."/>
            <person name="Watanabe M."/>
            <person name="Bogdanovic O."/>
            <person name="Lister R."/>
            <person name="Georgiou G."/>
            <person name="Paranjpe S.S."/>
            <person name="van Kruijsbergen I."/>
            <person name="Shu S."/>
            <person name="Carlson J."/>
            <person name="Kinoshita T."/>
            <person name="Ohta Y."/>
            <person name="Mawaribuchi S."/>
            <person name="Jenkins J."/>
            <person name="Grimwood J."/>
            <person name="Schmutz J."/>
            <person name="Mitros T."/>
            <person name="Mozaffari S.V."/>
            <person name="Suzuki Y."/>
            <person name="Haramoto Y."/>
            <person name="Yamamoto T.S."/>
            <person name="Takagi C."/>
            <person name="Heald R."/>
            <person name="Miller K."/>
            <person name="Haudenschild C."/>
            <person name="Kitzman J."/>
            <person name="Nakayama T."/>
            <person name="Izutsu Y."/>
            <person name="Robert J."/>
            <person name="Fortriede J."/>
            <person name="Burns K."/>
            <person name="Lotay V."/>
            <person name="Karimi K."/>
            <person name="Yasuoka Y."/>
            <person name="Dichmann D.S."/>
            <person name="Flajnik M.F."/>
            <person name="Houston D.W."/>
            <person name="Shendure J."/>
            <person name="DuPasquier L."/>
            <person name="Vize P.D."/>
            <person name="Zorn A.M."/>
            <person name="Ito M."/>
            <person name="Marcotte E.M."/>
            <person name="Wallingford J.B."/>
            <person name="Ito Y."/>
            <person name="Asashima M."/>
            <person name="Ueno N."/>
            <person name="Matsuda Y."/>
            <person name="Veenstra G.J."/>
            <person name="Fujiyama A."/>
            <person name="Harland R.M."/>
            <person name="Taira M."/>
            <person name="Rokhsar D.S."/>
        </authorList>
    </citation>
    <scope>NUCLEOTIDE SEQUENCE [LARGE SCALE GENOMIC DNA]</scope>
    <source>
        <strain evidence="2">J</strain>
    </source>
</reference>
<organism evidence="1 2">
    <name type="scientific">Xenopus laevis</name>
    <name type="common">African clawed frog</name>
    <dbReference type="NCBI Taxonomy" id="8355"/>
    <lineage>
        <taxon>Eukaryota</taxon>
        <taxon>Metazoa</taxon>
        <taxon>Chordata</taxon>
        <taxon>Craniata</taxon>
        <taxon>Vertebrata</taxon>
        <taxon>Euteleostomi</taxon>
        <taxon>Amphibia</taxon>
        <taxon>Batrachia</taxon>
        <taxon>Anura</taxon>
        <taxon>Pipoidea</taxon>
        <taxon>Pipidae</taxon>
        <taxon>Xenopodinae</taxon>
        <taxon>Xenopus</taxon>
        <taxon>Xenopus</taxon>
    </lineage>
</organism>
<accession>A0A974I001</accession>
<proteinExistence type="predicted"/>
<evidence type="ECO:0000313" key="1">
    <source>
        <dbReference type="EMBL" id="OCT96604.1"/>
    </source>
</evidence>
<dbReference type="AlphaFoldDB" id="A0A974I001"/>
<sequence>MKALPPQVLKPLDCMLIYSRHREPENRHNELSTGRCGRGHVIFSSMKSLPPQVLKPTGSHANLQQGLDAPAATIITKFP</sequence>
<gene>
    <name evidence="1" type="ORF">XELAEV_18008810mg</name>
</gene>
<evidence type="ECO:0000313" key="2">
    <source>
        <dbReference type="Proteomes" id="UP000694892"/>
    </source>
</evidence>